<name>A0ABY8MFU6_9SPIO</name>
<evidence type="ECO:0000313" key="6">
    <source>
        <dbReference type="Proteomes" id="UP001228690"/>
    </source>
</evidence>
<evidence type="ECO:0000256" key="1">
    <source>
        <dbReference type="PROSITE-ProRule" id="PRU00285"/>
    </source>
</evidence>
<dbReference type="Gene3D" id="2.60.40.790">
    <property type="match status" value="1"/>
</dbReference>
<dbReference type="SUPFAM" id="SSF49764">
    <property type="entry name" value="HSP20-like chaperones"/>
    <property type="match status" value="1"/>
</dbReference>
<comment type="similarity">
    <text evidence="1 2">Belongs to the small heat shock protein (HSP20) family.</text>
</comment>
<dbReference type="InterPro" id="IPR002068">
    <property type="entry name" value="A-crystallin/Hsp20_dom"/>
</dbReference>
<evidence type="ECO:0000256" key="3">
    <source>
        <dbReference type="SAM" id="MobiDB-lite"/>
    </source>
</evidence>
<protein>
    <submittedName>
        <fullName evidence="5">Hsp20 family protein</fullName>
    </submittedName>
</protein>
<sequence>MFYNSSVFTQTPALRAFRLLHDEPYHRYQQQPSGNIREEEGAFVIEIVIPGIKRDALEISLEQDDQQGDSLSIQVKNPEDREGETQTQAPDFGRKFYLGKALDREHIEARLEDGILSIRIARKEPVKKSIAVA</sequence>
<proteinExistence type="inferred from homology"/>
<reference evidence="5 6" key="1">
    <citation type="submission" date="2023-04" db="EMBL/GenBank/DDBJ databases">
        <title>Spirochaete genome identified in red abalone sample constitutes a novel genus.</title>
        <authorList>
            <person name="Sharma S.P."/>
            <person name="Purcell C.M."/>
            <person name="Hyde J.R."/>
            <person name="Severin A.J."/>
        </authorList>
    </citation>
    <scope>NUCLEOTIDE SEQUENCE [LARGE SCALE GENOMIC DNA]</scope>
    <source>
        <strain evidence="5 6">SP-2023</strain>
    </source>
</reference>
<dbReference type="PROSITE" id="PS01031">
    <property type="entry name" value="SHSP"/>
    <property type="match status" value="1"/>
</dbReference>
<dbReference type="InterPro" id="IPR008978">
    <property type="entry name" value="HSP20-like_chaperone"/>
</dbReference>
<dbReference type="EMBL" id="CP123443">
    <property type="protein sequence ID" value="WGK68854.1"/>
    <property type="molecule type" value="Genomic_DNA"/>
</dbReference>
<evidence type="ECO:0000256" key="2">
    <source>
        <dbReference type="RuleBase" id="RU003616"/>
    </source>
</evidence>
<feature type="domain" description="SHSP" evidence="4">
    <location>
        <begin position="24"/>
        <end position="133"/>
    </location>
</feature>
<dbReference type="CDD" id="cd06464">
    <property type="entry name" value="ACD_sHsps-like"/>
    <property type="match status" value="1"/>
</dbReference>
<dbReference type="Proteomes" id="UP001228690">
    <property type="component" value="Chromosome"/>
</dbReference>
<dbReference type="RefSeq" id="WP_326927041.1">
    <property type="nucleotide sequence ID" value="NZ_CP123443.1"/>
</dbReference>
<dbReference type="Pfam" id="PF00011">
    <property type="entry name" value="HSP20"/>
    <property type="match status" value="1"/>
</dbReference>
<accession>A0ABY8MFU6</accession>
<feature type="region of interest" description="Disordered" evidence="3">
    <location>
        <begin position="63"/>
        <end position="90"/>
    </location>
</feature>
<keyword evidence="6" id="KW-1185">Reference proteome</keyword>
<gene>
    <name evidence="5" type="ORF">P0082_10250</name>
</gene>
<evidence type="ECO:0000313" key="5">
    <source>
        <dbReference type="EMBL" id="WGK68854.1"/>
    </source>
</evidence>
<evidence type="ECO:0000259" key="4">
    <source>
        <dbReference type="PROSITE" id="PS01031"/>
    </source>
</evidence>
<organism evidence="5 6">
    <name type="scientific">Candidatus Haliotispira prima</name>
    <dbReference type="NCBI Taxonomy" id="3034016"/>
    <lineage>
        <taxon>Bacteria</taxon>
        <taxon>Pseudomonadati</taxon>
        <taxon>Spirochaetota</taxon>
        <taxon>Spirochaetia</taxon>
        <taxon>Spirochaetales</taxon>
        <taxon>Spirochaetaceae</taxon>
        <taxon>Candidatus Haliotispira</taxon>
    </lineage>
</organism>